<keyword evidence="3" id="KW-0238">DNA-binding</keyword>
<dbReference type="Gene3D" id="3.40.50.1390">
    <property type="entry name" value="Resolvase, N-terminal catalytic domain"/>
    <property type="match status" value="1"/>
</dbReference>
<sequence length="218" mass="23639">MVYEHPGVVLTCPENYGSETGFMTMRRYGYARVSTGEQTNDPQIIALRREGLSDDMIVQDVVSGGVPALSRPGMSSLLKMLEAGDSLVAAKLDRLGRDTVDVIGLIRILNDRSINLRILNIGVETNTPNGRLFLTILAAFAEFEREIIKERTLAGLEAARAAGKRLGRRPKLTVRQKDHALEMAATGSTNGQIAGVLGVSISTIQRITASNPHHKAAF</sequence>
<dbReference type="SUPFAM" id="SSF53041">
    <property type="entry name" value="Resolvase-like"/>
    <property type="match status" value="1"/>
</dbReference>
<dbReference type="PANTHER" id="PTHR30461">
    <property type="entry name" value="DNA-INVERTASE FROM LAMBDOID PROPHAGE"/>
    <property type="match status" value="1"/>
</dbReference>
<evidence type="ECO:0000313" key="8">
    <source>
        <dbReference type="EMBL" id="GAJ28307.1"/>
    </source>
</evidence>
<dbReference type="Gene3D" id="1.10.10.60">
    <property type="entry name" value="Homeodomain-like"/>
    <property type="match status" value="1"/>
</dbReference>
<dbReference type="SUPFAM" id="SSF46689">
    <property type="entry name" value="Homeodomain-like"/>
    <property type="match status" value="1"/>
</dbReference>
<feature type="active site" description="O-(5'-phospho-DNA)-serine intermediate" evidence="5 6">
    <location>
        <position position="34"/>
    </location>
</feature>
<evidence type="ECO:0000256" key="1">
    <source>
        <dbReference type="ARBA" id="ARBA00009913"/>
    </source>
</evidence>
<dbReference type="Proteomes" id="UP000019760">
    <property type="component" value="Unassembled WGS sequence"/>
</dbReference>
<gene>
    <name evidence="8" type="ORF">Amme_018_032</name>
</gene>
<dbReference type="PROSITE" id="PS00397">
    <property type="entry name" value="RECOMBINASES_1"/>
    <property type="match status" value="1"/>
</dbReference>
<feature type="domain" description="Resolvase/invertase-type recombinase catalytic" evidence="7">
    <location>
        <begin position="26"/>
        <end position="163"/>
    </location>
</feature>
<dbReference type="AlphaFoldDB" id="A0A023D2F1"/>
<comment type="caution">
    <text evidence="8">The sequence shown here is derived from an EMBL/GenBank/DDBJ whole genome shotgun (WGS) entry which is preliminary data.</text>
</comment>
<evidence type="ECO:0000256" key="4">
    <source>
        <dbReference type="ARBA" id="ARBA00023172"/>
    </source>
</evidence>
<dbReference type="InterPro" id="IPR006118">
    <property type="entry name" value="Recombinase_CS"/>
</dbReference>
<dbReference type="InterPro" id="IPR050639">
    <property type="entry name" value="SSR_resolvase"/>
</dbReference>
<dbReference type="InterPro" id="IPR006119">
    <property type="entry name" value="Resolv_N"/>
</dbReference>
<dbReference type="SMART" id="SM00857">
    <property type="entry name" value="Resolvase"/>
    <property type="match status" value="1"/>
</dbReference>
<keyword evidence="2" id="KW-0229">DNA integration</keyword>
<dbReference type="Pfam" id="PF00239">
    <property type="entry name" value="Resolvase"/>
    <property type="match status" value="1"/>
</dbReference>
<name>A0A023D2F1_ACIMT</name>
<dbReference type="PROSITE" id="PS51736">
    <property type="entry name" value="RECOMBINASES_3"/>
    <property type="match status" value="1"/>
</dbReference>
<dbReference type="GO" id="GO:0000150">
    <property type="term" value="F:DNA strand exchange activity"/>
    <property type="evidence" value="ECO:0007669"/>
    <property type="project" value="InterPro"/>
</dbReference>
<evidence type="ECO:0000256" key="3">
    <source>
        <dbReference type="ARBA" id="ARBA00023125"/>
    </source>
</evidence>
<dbReference type="PANTHER" id="PTHR30461:SF2">
    <property type="entry name" value="SERINE RECOMBINASE PINE-RELATED"/>
    <property type="match status" value="1"/>
</dbReference>
<dbReference type="CDD" id="cd03768">
    <property type="entry name" value="SR_ResInv"/>
    <property type="match status" value="1"/>
</dbReference>
<dbReference type="GO" id="GO:0003677">
    <property type="term" value="F:DNA binding"/>
    <property type="evidence" value="ECO:0007669"/>
    <property type="project" value="UniProtKB-KW"/>
</dbReference>
<protein>
    <submittedName>
        <fullName evidence="8">DNA recombinase/resolvase</fullName>
    </submittedName>
</protein>
<dbReference type="PROSITE" id="PS00398">
    <property type="entry name" value="RECOMBINASES_2"/>
    <property type="match status" value="1"/>
</dbReference>
<evidence type="ECO:0000256" key="2">
    <source>
        <dbReference type="ARBA" id="ARBA00022908"/>
    </source>
</evidence>
<accession>A0A023D2F1</accession>
<reference evidence="8 9" key="2">
    <citation type="journal article" date="2014" name="FEMS Microbiol. Lett.">
        <title>Draft genomic DNA sequence of the facultatively methylotrophic bacterium Acidomonas methanolica type strain MB58.</title>
        <authorList>
            <person name="Higashiura N."/>
            <person name="Hadano H."/>
            <person name="Hirakawa H."/>
            <person name="Matsutani M."/>
            <person name="Takabe S."/>
            <person name="Matsushita K."/>
            <person name="Azuma Y."/>
        </authorList>
    </citation>
    <scope>NUCLEOTIDE SEQUENCE [LARGE SCALE GENOMIC DNA]</scope>
    <source>
        <strain evidence="8 9">MB58</strain>
    </source>
</reference>
<evidence type="ECO:0000313" key="9">
    <source>
        <dbReference type="Proteomes" id="UP000019760"/>
    </source>
</evidence>
<evidence type="ECO:0000259" key="7">
    <source>
        <dbReference type="PROSITE" id="PS51736"/>
    </source>
</evidence>
<keyword evidence="4" id="KW-0233">DNA recombination</keyword>
<dbReference type="RefSeq" id="WP_243697787.1">
    <property type="nucleotide sequence ID" value="NZ_BJVB01000002.1"/>
</dbReference>
<dbReference type="GO" id="GO:0015074">
    <property type="term" value="P:DNA integration"/>
    <property type="evidence" value="ECO:0007669"/>
    <property type="project" value="UniProtKB-KW"/>
</dbReference>
<evidence type="ECO:0000256" key="5">
    <source>
        <dbReference type="PIRSR" id="PIRSR606118-50"/>
    </source>
</evidence>
<proteinExistence type="inferred from homology"/>
<evidence type="ECO:0000256" key="6">
    <source>
        <dbReference type="PROSITE-ProRule" id="PRU10137"/>
    </source>
</evidence>
<dbReference type="InterPro" id="IPR009057">
    <property type="entry name" value="Homeodomain-like_sf"/>
</dbReference>
<organism evidence="8 9">
    <name type="scientific">Acidomonas methanolica NBRC 104435</name>
    <dbReference type="NCBI Taxonomy" id="1231351"/>
    <lineage>
        <taxon>Bacteria</taxon>
        <taxon>Pseudomonadati</taxon>
        <taxon>Pseudomonadota</taxon>
        <taxon>Alphaproteobacteria</taxon>
        <taxon>Acetobacterales</taxon>
        <taxon>Acetobacteraceae</taxon>
        <taxon>Acidomonas</taxon>
    </lineage>
</organism>
<dbReference type="EMBL" id="BAND01000018">
    <property type="protein sequence ID" value="GAJ28307.1"/>
    <property type="molecule type" value="Genomic_DNA"/>
</dbReference>
<comment type="similarity">
    <text evidence="1">Belongs to the site-specific recombinase resolvase family.</text>
</comment>
<keyword evidence="9" id="KW-1185">Reference proteome</keyword>
<reference evidence="9" key="1">
    <citation type="journal article" date="2014" name="FEMS Microbiol. Lett.">
        <title>Draft Genomic DNA Sequence of the Facultatively Methylotrophic Bacterium Acidomonas methanolica type strain MB58.</title>
        <authorList>
            <person name="Higashiura N."/>
            <person name="Hadano H."/>
            <person name="Hirakawa H."/>
            <person name="Matsutani M."/>
            <person name="Takabe S."/>
            <person name="Matsushita K."/>
            <person name="Azuma Y."/>
        </authorList>
    </citation>
    <scope>NUCLEOTIDE SEQUENCE [LARGE SCALE GENOMIC DNA]</scope>
    <source>
        <strain evidence="9">MB58</strain>
    </source>
</reference>
<dbReference type="InterPro" id="IPR036162">
    <property type="entry name" value="Resolvase-like_N_sf"/>
</dbReference>